<evidence type="ECO:0000256" key="1">
    <source>
        <dbReference type="SAM" id="MobiDB-lite"/>
    </source>
</evidence>
<keyword evidence="3" id="KW-1185">Reference proteome</keyword>
<dbReference type="RefSeq" id="WP_089965210.1">
    <property type="nucleotide sequence ID" value="NZ_FOCQ01000002.1"/>
</dbReference>
<accession>A0A1H8BK47</accession>
<feature type="compositionally biased region" description="Basic and acidic residues" evidence="1">
    <location>
        <begin position="279"/>
        <end position="291"/>
    </location>
</feature>
<evidence type="ECO:0000313" key="3">
    <source>
        <dbReference type="Proteomes" id="UP000199695"/>
    </source>
</evidence>
<gene>
    <name evidence="2" type="ORF">SAMN05444955_102227</name>
</gene>
<protein>
    <recommendedName>
        <fullName evidence="4">Glucose inhibited division protein A</fullName>
    </recommendedName>
</protein>
<dbReference type="EMBL" id="FOCQ01000002">
    <property type="protein sequence ID" value="SEM83173.1"/>
    <property type="molecule type" value="Genomic_DNA"/>
</dbReference>
<dbReference type="Proteomes" id="UP000199695">
    <property type="component" value="Unassembled WGS sequence"/>
</dbReference>
<sequence>MSQTESQYDVIIIGAGETAQEAVAALKEQGKTALLIDLKPEMMTTMVCQSPCEPSSIGHPSSQVAEPTLIGDEQMQIWLHRHTLHTATSQTTTYTLQVQELPEVHTVDDPSELRVIEDTSNDEVTIEPEVIEIKQTDRETDSFTLLRERENSLREKLIRRKSAFALHRHPSESEFEESVYLLESIKIDDDPGEEENENQPQATYLIHAEERSPDEEAPASPASMEQPVYREREMKLRKRLLGKYRFSAPEPSYTPAKPSGATDENNHKQTIPAETPPSLHEEKQQISRKQTEVYSFEPFSSRRRVRSHKKGRFTHKADAYINKKTKHAMQKPPFLEWEQPPSAAQDNAEAAEPYEESNFNGLPFVNGTPKIQPFQKEPFQKEPEPEPEHPSNDALKRDNIEFEDAYGGYNSWEEFMIPFSENNRKRQEMDKIEKRKIALRGLHNLINNLG</sequence>
<feature type="region of interest" description="Disordered" evidence="1">
    <location>
        <begin position="210"/>
        <end position="230"/>
    </location>
</feature>
<dbReference type="InterPro" id="IPR036188">
    <property type="entry name" value="FAD/NAD-bd_sf"/>
</dbReference>
<dbReference type="AlphaFoldDB" id="A0A1H8BK47"/>
<reference evidence="2 3" key="1">
    <citation type="submission" date="2016-10" db="EMBL/GenBank/DDBJ databases">
        <authorList>
            <person name="de Groot N.N."/>
        </authorList>
    </citation>
    <scope>NUCLEOTIDE SEQUENCE [LARGE SCALE GENOMIC DNA]</scope>
    <source>
        <strain evidence="2 3">DSM 46701</strain>
    </source>
</reference>
<proteinExistence type="predicted"/>
<evidence type="ECO:0008006" key="4">
    <source>
        <dbReference type="Google" id="ProtNLM"/>
    </source>
</evidence>
<dbReference type="SUPFAM" id="SSF51905">
    <property type="entry name" value="FAD/NAD(P)-binding domain"/>
    <property type="match status" value="1"/>
</dbReference>
<evidence type="ECO:0000313" key="2">
    <source>
        <dbReference type="EMBL" id="SEM83173.1"/>
    </source>
</evidence>
<dbReference type="OrthoDB" id="2988864at2"/>
<dbReference type="STRING" id="1173111.SAMN05444955_102227"/>
<feature type="region of interest" description="Disordered" evidence="1">
    <location>
        <begin position="246"/>
        <end position="400"/>
    </location>
</feature>
<name>A0A1H8BK47_9BACL</name>
<feature type="compositionally biased region" description="Basic and acidic residues" evidence="1">
    <location>
        <begin position="378"/>
        <end position="400"/>
    </location>
</feature>
<dbReference type="Gene3D" id="3.50.50.60">
    <property type="entry name" value="FAD/NAD(P)-binding domain"/>
    <property type="match status" value="1"/>
</dbReference>
<organism evidence="2 3">
    <name type="scientific">Lihuaxuella thermophila</name>
    <dbReference type="NCBI Taxonomy" id="1173111"/>
    <lineage>
        <taxon>Bacteria</taxon>
        <taxon>Bacillati</taxon>
        <taxon>Bacillota</taxon>
        <taxon>Bacilli</taxon>
        <taxon>Bacillales</taxon>
        <taxon>Thermoactinomycetaceae</taxon>
        <taxon>Lihuaxuella</taxon>
    </lineage>
</organism>
<feature type="compositionally biased region" description="Basic residues" evidence="1">
    <location>
        <begin position="301"/>
        <end position="314"/>
    </location>
</feature>